<dbReference type="GO" id="GO:0007129">
    <property type="term" value="P:homologous chromosome pairing at meiosis"/>
    <property type="evidence" value="ECO:0007669"/>
    <property type="project" value="TreeGrafter"/>
</dbReference>
<comment type="similarity">
    <text evidence="5">Belongs to the Fanconi anemia protein FANCD2 family.</text>
</comment>
<evidence type="ECO:0000313" key="7">
    <source>
        <dbReference type="EMBL" id="KAJ8361163.1"/>
    </source>
</evidence>
<dbReference type="InterPro" id="IPR016024">
    <property type="entry name" value="ARM-type_fold"/>
</dbReference>
<evidence type="ECO:0008006" key="9">
    <source>
        <dbReference type="Google" id="ProtNLM"/>
    </source>
</evidence>
<feature type="region of interest" description="Disordered" evidence="6">
    <location>
        <begin position="1412"/>
        <end position="1464"/>
    </location>
</feature>
<feature type="compositionally biased region" description="Acidic residues" evidence="6">
    <location>
        <begin position="1454"/>
        <end position="1464"/>
    </location>
</feature>
<feature type="compositionally biased region" description="Basic and acidic residues" evidence="6">
    <location>
        <begin position="901"/>
        <end position="921"/>
    </location>
</feature>
<dbReference type="Pfam" id="PF14631">
    <property type="entry name" value="FancD2"/>
    <property type="match status" value="1"/>
</dbReference>
<evidence type="ECO:0000256" key="3">
    <source>
        <dbReference type="ARBA" id="ARBA00022843"/>
    </source>
</evidence>
<dbReference type="EMBL" id="JAINUF010000005">
    <property type="protein sequence ID" value="KAJ8361163.1"/>
    <property type="molecule type" value="Genomic_DNA"/>
</dbReference>
<name>A0A9Q1FLG4_SYNKA</name>
<dbReference type="Proteomes" id="UP001152622">
    <property type="component" value="Chromosome 5"/>
</dbReference>
<evidence type="ECO:0000256" key="4">
    <source>
        <dbReference type="ARBA" id="ARBA00023242"/>
    </source>
</evidence>
<dbReference type="GO" id="GO:0036297">
    <property type="term" value="P:interstrand cross-link repair"/>
    <property type="evidence" value="ECO:0007669"/>
    <property type="project" value="TreeGrafter"/>
</dbReference>
<accession>A0A9Q1FLG4</accession>
<dbReference type="GO" id="GO:0031573">
    <property type="term" value="P:mitotic intra-S DNA damage checkpoint signaling"/>
    <property type="evidence" value="ECO:0007669"/>
    <property type="project" value="TreeGrafter"/>
</dbReference>
<evidence type="ECO:0000256" key="5">
    <source>
        <dbReference type="ARBA" id="ARBA00093456"/>
    </source>
</evidence>
<dbReference type="GO" id="GO:0005634">
    <property type="term" value="C:nucleus"/>
    <property type="evidence" value="ECO:0007669"/>
    <property type="project" value="UniProtKB-SubCell"/>
</dbReference>
<organism evidence="7 8">
    <name type="scientific">Synaphobranchus kaupii</name>
    <name type="common">Kaup's arrowtooth eel</name>
    <dbReference type="NCBI Taxonomy" id="118154"/>
    <lineage>
        <taxon>Eukaryota</taxon>
        <taxon>Metazoa</taxon>
        <taxon>Chordata</taxon>
        <taxon>Craniata</taxon>
        <taxon>Vertebrata</taxon>
        <taxon>Euteleostomi</taxon>
        <taxon>Actinopterygii</taxon>
        <taxon>Neopterygii</taxon>
        <taxon>Teleostei</taxon>
        <taxon>Anguilliformes</taxon>
        <taxon>Synaphobranchidae</taxon>
        <taxon>Synaphobranchus</taxon>
    </lineage>
</organism>
<feature type="region of interest" description="Disordered" evidence="6">
    <location>
        <begin position="1"/>
        <end position="38"/>
    </location>
</feature>
<proteinExistence type="inferred from homology"/>
<dbReference type="GO" id="GO:1990918">
    <property type="term" value="P:double-strand break repair involved in meiotic recombination"/>
    <property type="evidence" value="ECO:0007669"/>
    <property type="project" value="TreeGrafter"/>
</dbReference>
<evidence type="ECO:0000256" key="2">
    <source>
        <dbReference type="ARBA" id="ARBA00022499"/>
    </source>
</evidence>
<gene>
    <name evidence="7" type="ORF">SKAU_G00176880</name>
</gene>
<keyword evidence="2" id="KW-1017">Isopeptide bond</keyword>
<feature type="region of interest" description="Disordered" evidence="6">
    <location>
        <begin position="852"/>
        <end position="923"/>
    </location>
</feature>
<sequence length="1464" mass="164083">MMRKKRRSSLDKARESAPPSDVSKSKKSRSAGPINKPTVQEAAVDNVFAQLLQEAGVTLRMGSTTPNEITVDQVVFQRRLQQRLKKDPRYPHIIQEFITGLESHIEDQENFRNCLLPCVPPLLDQDSNSVGSYQESLIRLLLGVEMLQSSVINTLFEKLPEFMFDGAGNDGLNVPRIIMNQLKWLDRVINSKDLADKLMQLVAVAPLEIQRDIITSLPEVLEDSQHSDIAKELNSLLQQNIQLTVPILDALSSLSLSSGLLVEVRGGVMSTLSAVQLEDLPVMVKFVLHTVSASDASEVVSDLRKKLELELCVLPPVLQASQSRLKSKGAKGSSTVPSASTNQDCITLVMDVIKSAVRFQKTISEAWLKAIESLDEAENHKVIDLLVLFILHSTNTNHSRRGAERVLRMKVRGGQIREALLQKTFRSHAQEMRSYFPSILALAQSLLRSLDPCVVPFGGHMYKHAFTAFDSYCQQEVVGSLVTHVCSGVSGEVDVALELLCELVTQRPAEMARYAIFVKGILDYMDNLTPQEIRRLFYLLSSLAFGQDQHSSHIQDDIHMVLRKQLSSAVPKYKRIGIIGAVMVVGSMGCCRAQSEGCGKSQGGSLSKETYRQVTSLLELVRSCSEVSPEAAALYYDELANLLQTCKLDPVVQEWIGKSVLEDFQEDFVLDLGPEVSGSFPFPAVVMYNLDEEESQGGIAINLLPILSEDIRHKGEPWSQPGSKDKKRASPLCLASFFRLLRLCEEQQHQGDLEEIDALLGCPLILMDMDVVEKAESLSRSEREFLCSLLFYTINWFREVVNAFSRQKDPEMKMKVMTRLQNITYLQTVLEKSLAATPGFVPPLANFDCESAEGMAPPSSTALPKKGKKGSAGRKRKAQASKNSSGDGSLLEEGAEAEESQQDHPEKEKDKEKEKEKETETRPAVSLASYRPFFRELDLEVLSVLKCGLLSRSLLDSELHSRVREEVQLGPAELVFLLEDLWRKLEFSLPASLAKRGFFLKGKTDRSMGFSHLQQKSTLDIVHCCIQLLPTLCTHLENCHNHFQALLSENHGVVDATGLDVKEHQLMSSAYQLLLQVLLSCFSWTGFSQHEHRALLKKALGVLAERLKEDQTDLTLDQLTRLSCDYLLNFRSTLPSLGTALSLTHLLITVSARDSSNHTAYREDIGSLCRHFLCQEWVMASGERERGVKYNDTLQTLLSIYLAHTEDVLKAIEEIAGEGVPELMNAPKDGCSKTFPTLTRQTFLVFYRGMMADLEKSVRRIPPARLGESSEDHVEKLLTWNLAVRDFHILLNLVKVFDSRPVLTASLKYGRLFLEAFLKLGMPLLDFSFKKHKEDVQSLLKTFQLSTRQLHHMCGHSKIRQDTGLTNHVPALKKSLEQFVYRVKAMLTLNHCQEAFWLGNLKNRDLKGEEILSQRAQGSDEDDGVEEEASQLPQEQSEDEEQKSDSDNRKNGQEEEEEITDDSD</sequence>
<feature type="compositionally biased region" description="Acidic residues" evidence="6">
    <location>
        <begin position="1419"/>
        <end position="1429"/>
    </location>
</feature>
<dbReference type="CDD" id="cd11721">
    <property type="entry name" value="FANCD2"/>
    <property type="match status" value="1"/>
</dbReference>
<keyword evidence="4" id="KW-0539">Nucleus</keyword>
<dbReference type="GO" id="GO:0000793">
    <property type="term" value="C:condensed chromosome"/>
    <property type="evidence" value="ECO:0007669"/>
    <property type="project" value="TreeGrafter"/>
</dbReference>
<feature type="compositionally biased region" description="Basic and acidic residues" evidence="6">
    <location>
        <begin position="1443"/>
        <end position="1453"/>
    </location>
</feature>
<feature type="compositionally biased region" description="Basic residues" evidence="6">
    <location>
        <begin position="865"/>
        <end position="879"/>
    </location>
</feature>
<dbReference type="SUPFAM" id="SSF48371">
    <property type="entry name" value="ARM repeat"/>
    <property type="match status" value="1"/>
</dbReference>
<dbReference type="InterPro" id="IPR029448">
    <property type="entry name" value="FANCD2"/>
</dbReference>
<dbReference type="PANTHER" id="PTHR32086:SF0">
    <property type="entry name" value="FANCONI ANEMIA GROUP D2 PROTEIN"/>
    <property type="match status" value="1"/>
</dbReference>
<reference evidence="7" key="1">
    <citation type="journal article" date="2023" name="Science">
        <title>Genome structures resolve the early diversification of teleost fishes.</title>
        <authorList>
            <person name="Parey E."/>
            <person name="Louis A."/>
            <person name="Montfort J."/>
            <person name="Bouchez O."/>
            <person name="Roques C."/>
            <person name="Iampietro C."/>
            <person name="Lluch J."/>
            <person name="Castinel A."/>
            <person name="Donnadieu C."/>
            <person name="Desvignes T."/>
            <person name="Floi Bucao C."/>
            <person name="Jouanno E."/>
            <person name="Wen M."/>
            <person name="Mejri S."/>
            <person name="Dirks R."/>
            <person name="Jansen H."/>
            <person name="Henkel C."/>
            <person name="Chen W.J."/>
            <person name="Zahm M."/>
            <person name="Cabau C."/>
            <person name="Klopp C."/>
            <person name="Thompson A.W."/>
            <person name="Robinson-Rechavi M."/>
            <person name="Braasch I."/>
            <person name="Lecointre G."/>
            <person name="Bobe J."/>
            <person name="Postlethwait J.H."/>
            <person name="Berthelot C."/>
            <person name="Roest Crollius H."/>
            <person name="Guiguen Y."/>
        </authorList>
    </citation>
    <scope>NUCLEOTIDE SEQUENCE</scope>
    <source>
        <strain evidence="7">WJC10195</strain>
    </source>
</reference>
<keyword evidence="8" id="KW-1185">Reference proteome</keyword>
<evidence type="ECO:0000256" key="1">
    <source>
        <dbReference type="ARBA" id="ARBA00004123"/>
    </source>
</evidence>
<evidence type="ECO:0000313" key="8">
    <source>
        <dbReference type="Proteomes" id="UP001152622"/>
    </source>
</evidence>
<keyword evidence="3" id="KW-0832">Ubl conjugation</keyword>
<comment type="caution">
    <text evidence="7">The sequence shown here is derived from an EMBL/GenBank/DDBJ whole genome shotgun (WGS) entry which is preliminary data.</text>
</comment>
<dbReference type="PANTHER" id="PTHR32086">
    <property type="entry name" value="FANCONI ANEMIA GROUP D2 PROTEIN"/>
    <property type="match status" value="1"/>
</dbReference>
<dbReference type="OrthoDB" id="27031at2759"/>
<dbReference type="GO" id="GO:0070182">
    <property type="term" value="F:DNA polymerase binding"/>
    <property type="evidence" value="ECO:0007669"/>
    <property type="project" value="TreeGrafter"/>
</dbReference>
<comment type="subcellular location">
    <subcellularLocation>
        <location evidence="1">Nucleus</location>
    </subcellularLocation>
</comment>
<protein>
    <recommendedName>
        <fullName evidence="9">Fanconi anemia group D2 protein</fullName>
    </recommendedName>
</protein>
<evidence type="ECO:0000256" key="6">
    <source>
        <dbReference type="SAM" id="MobiDB-lite"/>
    </source>
</evidence>